<feature type="non-terminal residue" evidence="2">
    <location>
        <position position="124"/>
    </location>
</feature>
<evidence type="ECO:0000256" key="1">
    <source>
        <dbReference type="SAM" id="Phobius"/>
    </source>
</evidence>
<name>X1TVZ4_9ZZZZ</name>
<reference evidence="2" key="1">
    <citation type="journal article" date="2014" name="Front. Microbiol.">
        <title>High frequency of phylogenetically diverse reductive dehalogenase-homologous genes in deep subseafloor sedimentary metagenomes.</title>
        <authorList>
            <person name="Kawai M."/>
            <person name="Futagami T."/>
            <person name="Toyoda A."/>
            <person name="Takaki Y."/>
            <person name="Nishi S."/>
            <person name="Hori S."/>
            <person name="Arai W."/>
            <person name="Tsubouchi T."/>
            <person name="Morono Y."/>
            <person name="Uchiyama I."/>
            <person name="Ito T."/>
            <person name="Fujiyama A."/>
            <person name="Inagaki F."/>
            <person name="Takami H."/>
        </authorList>
    </citation>
    <scope>NUCLEOTIDE SEQUENCE</scope>
    <source>
        <strain evidence="2">Expedition CK06-06</strain>
    </source>
</reference>
<keyword evidence="1" id="KW-1133">Transmembrane helix</keyword>
<sequence length="124" mass="13950">MDPIAIITIICAPLAAFGAYIGIRQIVQWRRDVKNNSELQDRVESLTKKIDGIAVYLDGLPETPNKQRRSLFSAGLGAMDEYKYEEAIRHFRECLVSATEQSEKVALLNLIGICFYSVSRINEA</sequence>
<protein>
    <recommendedName>
        <fullName evidence="3">Tetratricopeptide repeat protein</fullName>
    </recommendedName>
</protein>
<dbReference type="AlphaFoldDB" id="X1TVZ4"/>
<dbReference type="EMBL" id="BARW01029439">
    <property type="protein sequence ID" value="GAJ09483.1"/>
    <property type="molecule type" value="Genomic_DNA"/>
</dbReference>
<proteinExistence type="predicted"/>
<organism evidence="2">
    <name type="scientific">marine sediment metagenome</name>
    <dbReference type="NCBI Taxonomy" id="412755"/>
    <lineage>
        <taxon>unclassified sequences</taxon>
        <taxon>metagenomes</taxon>
        <taxon>ecological metagenomes</taxon>
    </lineage>
</organism>
<comment type="caution">
    <text evidence="2">The sequence shown here is derived from an EMBL/GenBank/DDBJ whole genome shotgun (WGS) entry which is preliminary data.</text>
</comment>
<evidence type="ECO:0000313" key="2">
    <source>
        <dbReference type="EMBL" id="GAJ09483.1"/>
    </source>
</evidence>
<accession>X1TVZ4</accession>
<keyword evidence="1" id="KW-0472">Membrane</keyword>
<feature type="transmembrane region" description="Helical" evidence="1">
    <location>
        <begin position="6"/>
        <end position="23"/>
    </location>
</feature>
<gene>
    <name evidence="2" type="ORF">S12H4_47304</name>
</gene>
<keyword evidence="1" id="KW-0812">Transmembrane</keyword>
<evidence type="ECO:0008006" key="3">
    <source>
        <dbReference type="Google" id="ProtNLM"/>
    </source>
</evidence>